<sequence length="56" mass="6087">MGKTGKAYIIRELSVNVHNSDEPFVQLGQLPLGKSFSTGYIAGGICDYRSFTCQTS</sequence>
<dbReference type="AlphaFoldDB" id="C4QZT1"/>
<accession>C4QZT1</accession>
<evidence type="ECO:0000313" key="1">
    <source>
        <dbReference type="EMBL" id="CAY68755.1"/>
    </source>
</evidence>
<dbReference type="KEGG" id="ppa:PAS_chr2-1_0148"/>
<proteinExistence type="predicted"/>
<dbReference type="InParanoid" id="C4QZT1"/>
<gene>
    <name evidence="1" type="ordered locus">PAS_chr2-1_0148</name>
</gene>
<dbReference type="RefSeq" id="XP_002491035.1">
    <property type="nucleotide sequence ID" value="XM_002490990.1"/>
</dbReference>
<dbReference type="HOGENOM" id="CLU_3014962_0_0_1"/>
<keyword evidence="2" id="KW-1185">Reference proteome</keyword>
<reference evidence="1 2" key="1">
    <citation type="journal article" date="2009" name="Nat. Biotechnol.">
        <title>Genome sequence of the recombinant protein production host Pichia pastoris.</title>
        <authorList>
            <person name="De Schutter K."/>
            <person name="Lin Y.C."/>
            <person name="Tiels P."/>
            <person name="Van Hecke A."/>
            <person name="Glinka S."/>
            <person name="Weber-Lehmann J."/>
            <person name="Rouze P."/>
            <person name="Van de Peer Y."/>
            <person name="Callewaert N."/>
        </authorList>
    </citation>
    <scope>NUCLEOTIDE SEQUENCE [LARGE SCALE GENOMIC DNA]</scope>
    <source>
        <strain evidence="2">GS115 / ATCC 20864</strain>
    </source>
</reference>
<dbReference type="Proteomes" id="UP000000314">
    <property type="component" value="Chromosome 2"/>
</dbReference>
<protein>
    <submittedName>
        <fullName evidence="1">Uncharacterized protein</fullName>
    </submittedName>
</protein>
<dbReference type="EMBL" id="FN392320">
    <property type="protein sequence ID" value="CAY68755.1"/>
    <property type="molecule type" value="Genomic_DNA"/>
</dbReference>
<organism evidence="1 2">
    <name type="scientific">Komagataella phaffii (strain GS115 / ATCC 20864)</name>
    <name type="common">Yeast</name>
    <name type="synonym">Pichia pastoris</name>
    <dbReference type="NCBI Taxonomy" id="644223"/>
    <lineage>
        <taxon>Eukaryota</taxon>
        <taxon>Fungi</taxon>
        <taxon>Dikarya</taxon>
        <taxon>Ascomycota</taxon>
        <taxon>Saccharomycotina</taxon>
        <taxon>Pichiomycetes</taxon>
        <taxon>Pichiales</taxon>
        <taxon>Pichiaceae</taxon>
        <taxon>Komagataella</taxon>
    </lineage>
</organism>
<evidence type="ECO:0000313" key="2">
    <source>
        <dbReference type="Proteomes" id="UP000000314"/>
    </source>
</evidence>
<dbReference type="GeneID" id="8198532"/>
<name>C4QZT1_KOMPG</name>